<dbReference type="InterPro" id="IPR003010">
    <property type="entry name" value="C-N_Hydrolase"/>
</dbReference>
<organism evidence="3 4">
    <name type="scientific">Lysinibacillus composti</name>
    <dbReference type="NCBI Taxonomy" id="720633"/>
    <lineage>
        <taxon>Bacteria</taxon>
        <taxon>Bacillati</taxon>
        <taxon>Bacillota</taxon>
        <taxon>Bacilli</taxon>
        <taxon>Bacillales</taxon>
        <taxon>Bacillaceae</taxon>
        <taxon>Lysinibacillus</taxon>
    </lineage>
</organism>
<gene>
    <name evidence="3" type="ORF">EBB45_09400</name>
</gene>
<evidence type="ECO:0000313" key="4">
    <source>
        <dbReference type="Proteomes" id="UP000274033"/>
    </source>
</evidence>
<evidence type="ECO:0000256" key="1">
    <source>
        <dbReference type="ARBA" id="ARBA00010613"/>
    </source>
</evidence>
<dbReference type="InterPro" id="IPR036526">
    <property type="entry name" value="C-N_Hydrolase_sf"/>
</dbReference>
<dbReference type="Gene3D" id="3.60.110.10">
    <property type="entry name" value="Carbon-nitrogen hydrolase"/>
    <property type="match status" value="1"/>
</dbReference>
<proteinExistence type="inferred from homology"/>
<dbReference type="Proteomes" id="UP000274033">
    <property type="component" value="Unassembled WGS sequence"/>
</dbReference>
<dbReference type="PROSITE" id="PS01227">
    <property type="entry name" value="UPF0012"/>
    <property type="match status" value="1"/>
</dbReference>
<evidence type="ECO:0000313" key="3">
    <source>
        <dbReference type="EMBL" id="RQW74809.1"/>
    </source>
</evidence>
<dbReference type="OrthoDB" id="9811121at2"/>
<name>A0A3N9UF08_9BACI</name>
<dbReference type="AlphaFoldDB" id="A0A3N9UF08"/>
<dbReference type="InterPro" id="IPR001110">
    <property type="entry name" value="UPF0012_CS"/>
</dbReference>
<dbReference type="EMBL" id="RRCT01000007">
    <property type="protein sequence ID" value="RQW74809.1"/>
    <property type="molecule type" value="Genomic_DNA"/>
</dbReference>
<accession>A0A3N9UF08</accession>
<sequence length="265" mass="30128">MKVAGIQMELVSGQLDRNKVKGQKLVLKAIRKGAQLVVLPELWSSGYHVNKPTIIKLQQKTKEIVEEFCEIARKYGVVLVVPFIDKEVEQLYIAAAVIETNGEIVHVYRKSFLWHHEQQKFAFGERDYVPVQTTVGKIGIVICYDIEFPETSRILALRGAELIIIPSYWSLQSEKRWDIQLPARAVDNTVFVLGVNSIGEKSFGKSKLINPKGAILYECSRLKEDILLYDIDLNQIQAARAKIPYLRDFDYSLVPGLVPVDLSRE</sequence>
<feature type="domain" description="CN hydrolase" evidence="2">
    <location>
        <begin position="1"/>
        <end position="233"/>
    </location>
</feature>
<dbReference type="PANTHER" id="PTHR23088:SF27">
    <property type="entry name" value="DEAMINATED GLUTATHIONE AMIDASE"/>
    <property type="match status" value="1"/>
</dbReference>
<comment type="similarity">
    <text evidence="1">Belongs to the carbon-nitrogen hydrolase superfamily. NIT1/NIT2 family.</text>
</comment>
<keyword evidence="4" id="KW-1185">Reference proteome</keyword>
<reference evidence="3 4" key="1">
    <citation type="journal article" date="2013" name="J. Microbiol.">
        <title>Lysinibacillus chungkukjangi sp. nov., isolated from Chungkukjang, Korean fermented soybean food.</title>
        <authorList>
            <person name="Kim S.J."/>
            <person name="Jang Y.H."/>
            <person name="Hamada M."/>
            <person name="Ahn J.H."/>
            <person name="Weon H.Y."/>
            <person name="Suzuki K."/>
            <person name="Whang K.S."/>
            <person name="Kwon S.W."/>
        </authorList>
    </citation>
    <scope>NUCLEOTIDE SEQUENCE [LARGE SCALE GENOMIC DNA]</scope>
    <source>
        <strain evidence="3 4">MCCC 1A12701</strain>
    </source>
</reference>
<evidence type="ECO:0000259" key="2">
    <source>
        <dbReference type="PROSITE" id="PS50263"/>
    </source>
</evidence>
<dbReference type="Pfam" id="PF00795">
    <property type="entry name" value="CN_hydrolase"/>
    <property type="match status" value="1"/>
</dbReference>
<dbReference type="PANTHER" id="PTHR23088">
    <property type="entry name" value="NITRILASE-RELATED"/>
    <property type="match status" value="1"/>
</dbReference>
<comment type="caution">
    <text evidence="3">The sequence shown here is derived from an EMBL/GenBank/DDBJ whole genome shotgun (WGS) entry which is preliminary data.</text>
</comment>
<dbReference type="RefSeq" id="WP_124764233.1">
    <property type="nucleotide sequence ID" value="NZ_JAFBDY010000006.1"/>
</dbReference>
<dbReference type="PROSITE" id="PS50263">
    <property type="entry name" value="CN_HYDROLASE"/>
    <property type="match status" value="1"/>
</dbReference>
<protein>
    <submittedName>
        <fullName evidence="3">Nitrilase</fullName>
    </submittedName>
</protein>
<dbReference type="SUPFAM" id="SSF56317">
    <property type="entry name" value="Carbon-nitrogen hydrolase"/>
    <property type="match status" value="1"/>
</dbReference>